<dbReference type="Proteomes" id="UP000069135">
    <property type="component" value="Chromosome"/>
</dbReference>
<evidence type="ECO:0000313" key="1">
    <source>
        <dbReference type="EMBL" id="ALM13161.1"/>
    </source>
</evidence>
<accession>A0A0S1SHW0</accession>
<name>A0A0S1SRQ5_9BACT</name>
<dbReference type="STRING" id="1735162.PeribacterB2_0469"/>
<proteinExistence type="predicted"/>
<reference evidence="1 2" key="2">
    <citation type="journal article" date="2016" name="PeerJ">
        <title>Analysis of five complete genome sequences for members of the class Peribacteria in the recently recognized Peregrinibacteria bacterial phylum.</title>
        <authorList>
            <person name="Anantharaman K."/>
            <person name="Brown C.T."/>
            <person name="Burstein D."/>
            <person name="Castelle C.J."/>
            <person name="Probst A.J."/>
            <person name="Thomas B.C."/>
            <person name="Williams K.H."/>
            <person name="Banfield J.F."/>
        </authorList>
    </citation>
    <scope>NUCLEOTIDE SEQUENCE [LARGE SCALE GENOMIC DNA]</scope>
    <source>
        <strain evidence="1">RIFOXYD1_FULL_PER-ii_59_16</strain>
    </source>
</reference>
<sequence length="530" mass="59270">MEPLIVLIPMEGESSGAFVRRAIETSGELLLLLPALEGQLKDRVEQQRFFEVLMEVRGRVRIASKRSSLIKAARVHGFRVLSSTAEMRFVLEGHPAAEEAMRVFSPHLWRQQLRSQLQTMGILSLPKLRIWVLILVSTGLFAFVLFRLLPSAEISVKPREDTLTHTVNIFLVQTGAIAQIPDRVRTMPLKPVRVHLTRTITFDRISKEFSGESAKVPMIVINTTKEPYSFRKGTRLTNQAGMVFRIQEAVLLAPGARVTVIAEADPLDLYGQIVGERGNVPAGRKWEFVGLPPAERALVYAENQVSASGGLTSSRTVLTKEDLVVARKHLENELLLTAKQIVDEERTLWNSQHADAQLEILYYDELTQIAFKDFVLPTEFVGQPVSSVPVEGTIVYTAYAYDTQAVLDLLIAELKSHVRAEKRLLPQSLTMNRLVAHVIDYADDLSWIKITVDLSGTEQYVLDPLTPTGAQFAKKVREKVAGLPVEEAARIVKNFPEVDQVEISVWPPWSPKLPPIPTHIYIEPVSGSTL</sequence>
<protein>
    <recommendedName>
        <fullName evidence="3">Baseplate protein J-like domain-containing protein</fullName>
    </recommendedName>
</protein>
<dbReference type="KEGG" id="prf:PeribacterA2_0470"/>
<accession>A0A0S1SRQ5</accession>
<evidence type="ECO:0000313" key="2">
    <source>
        <dbReference type="Proteomes" id="UP000069135"/>
    </source>
</evidence>
<accession>A0A0S1SHN3</accession>
<evidence type="ECO:0008006" key="3">
    <source>
        <dbReference type="Google" id="ProtNLM"/>
    </source>
</evidence>
<reference evidence="2" key="1">
    <citation type="submission" date="2015-10" db="EMBL/GenBank/DDBJ databases">
        <title>Analysis of five complete genome sequences for members of the class Peribacteria in the recently recognized Peregrinibacteria bacterial phylum.</title>
        <authorList>
            <person name="Anantharaman K."/>
            <person name="Brown C.T."/>
            <person name="Burstein D."/>
            <person name="Castelle C.J."/>
            <person name="Probst A.J."/>
            <person name="Thomas B.C."/>
            <person name="Williams K.H."/>
            <person name="Banfield J.F."/>
        </authorList>
    </citation>
    <scope>NUCLEOTIDE SEQUENCE [LARGE SCALE GENOMIC DNA]</scope>
</reference>
<accession>A0A0S1SVX7</accession>
<dbReference type="AlphaFoldDB" id="A0A0S1SRQ5"/>
<dbReference type="EMBL" id="CP013065">
    <property type="protein sequence ID" value="ALM13161.1"/>
    <property type="molecule type" value="Genomic_DNA"/>
</dbReference>
<gene>
    <name evidence="1" type="ORF">PeribacterD1_0470</name>
</gene>
<organism evidence="1 2">
    <name type="scientific">Candidatus Peribacter riflensis</name>
    <dbReference type="NCBI Taxonomy" id="1735162"/>
    <lineage>
        <taxon>Bacteria</taxon>
        <taxon>Candidatus Peregrinibacteriota</taxon>
        <taxon>Candidatus Peribacteria</taxon>
        <taxon>Candidatus Peribacterales</taxon>
        <taxon>Candidatus Peribacteraceae</taxon>
        <taxon>Candidatus Peribacter</taxon>
    </lineage>
</organism>
<accession>A0A0S1SM22</accession>